<dbReference type="Pfam" id="PF02517">
    <property type="entry name" value="Rce1-like"/>
    <property type="match status" value="1"/>
</dbReference>
<gene>
    <name evidence="4" type="ORF">PVAP13_2KG223900</name>
</gene>
<feature type="transmembrane region" description="Helical" evidence="2">
    <location>
        <begin position="175"/>
        <end position="197"/>
    </location>
</feature>
<dbReference type="AlphaFoldDB" id="A0A8T0W315"/>
<reference evidence="4" key="1">
    <citation type="submission" date="2020-05" db="EMBL/GenBank/DDBJ databases">
        <title>WGS assembly of Panicum virgatum.</title>
        <authorList>
            <person name="Lovell J.T."/>
            <person name="Jenkins J."/>
            <person name="Shu S."/>
            <person name="Juenger T.E."/>
            <person name="Schmutz J."/>
        </authorList>
    </citation>
    <scope>NUCLEOTIDE SEQUENCE</scope>
    <source>
        <strain evidence="4">AP13</strain>
    </source>
</reference>
<keyword evidence="5" id="KW-1185">Reference proteome</keyword>
<comment type="caution">
    <text evidence="4">The sequence shown here is derived from an EMBL/GenBank/DDBJ whole genome shotgun (WGS) entry which is preliminary data.</text>
</comment>
<protein>
    <recommendedName>
        <fullName evidence="3">CAAX prenyl protease 2/Lysostaphin resistance protein A-like domain-containing protein</fullName>
    </recommendedName>
</protein>
<evidence type="ECO:0000256" key="2">
    <source>
        <dbReference type="SAM" id="Phobius"/>
    </source>
</evidence>
<dbReference type="PANTHER" id="PTHR43592:SF4">
    <property type="entry name" value="CAAX AMINO TERMINAL PROTEASE FAMILY PROTEIN"/>
    <property type="match status" value="1"/>
</dbReference>
<evidence type="ECO:0000256" key="1">
    <source>
        <dbReference type="SAM" id="MobiDB-lite"/>
    </source>
</evidence>
<dbReference type="GO" id="GO:0004175">
    <property type="term" value="F:endopeptidase activity"/>
    <property type="evidence" value="ECO:0007669"/>
    <property type="project" value="UniProtKB-ARBA"/>
</dbReference>
<dbReference type="InterPro" id="IPR003675">
    <property type="entry name" value="Rce1/LyrA-like_dom"/>
</dbReference>
<keyword evidence="2" id="KW-1133">Transmembrane helix</keyword>
<dbReference type="Proteomes" id="UP000823388">
    <property type="component" value="Chromosome 2K"/>
</dbReference>
<accession>A0A8T0W315</accession>
<sequence length="312" mass="33436">MLLVASTAASRPLPLLARSGGRGAPPCIRTARREALTALQLRSSSSTLSCACSPSPSPAPSPGDGGKGSARHLFDDFSILSPVVPWEPDDIWRIYAGYFFVLHIPLSFGGLGAVAKVLKCSSLDPMTTVISTVLLQLVELSLALALLQYTAMAGNDVQAFFASKVSTRNWIKETIIGFTVLMILVWITSILADKLVGSEDAYDPILKGILSDSPTSKLLCFFLYCVIAPLSEETIYRGFLLTALSSSMKWRDAVVMSSLAFSVAHLSGESFVQLFVIGCITGLTYCRTGTLVASFTIHSLYNAVTLYMALAS</sequence>
<dbReference type="EMBL" id="CM029039">
    <property type="protein sequence ID" value="KAG2641828.1"/>
    <property type="molecule type" value="Genomic_DNA"/>
</dbReference>
<keyword evidence="2" id="KW-0812">Transmembrane</keyword>
<evidence type="ECO:0000313" key="4">
    <source>
        <dbReference type="EMBL" id="KAG2641828.1"/>
    </source>
</evidence>
<feature type="region of interest" description="Disordered" evidence="1">
    <location>
        <begin position="47"/>
        <end position="68"/>
    </location>
</feature>
<keyword evidence="2" id="KW-0472">Membrane</keyword>
<name>A0A8T0W315_PANVG</name>
<feature type="transmembrane region" description="Helical" evidence="2">
    <location>
        <begin position="95"/>
        <end position="115"/>
    </location>
</feature>
<feature type="transmembrane region" description="Helical" evidence="2">
    <location>
        <begin position="290"/>
        <end position="310"/>
    </location>
</feature>
<feature type="transmembrane region" description="Helical" evidence="2">
    <location>
        <begin position="127"/>
        <end position="147"/>
    </location>
</feature>
<dbReference type="GO" id="GO:0080120">
    <property type="term" value="P:CAAX-box protein maturation"/>
    <property type="evidence" value="ECO:0007669"/>
    <property type="project" value="UniProtKB-ARBA"/>
</dbReference>
<evidence type="ECO:0000313" key="5">
    <source>
        <dbReference type="Proteomes" id="UP000823388"/>
    </source>
</evidence>
<feature type="transmembrane region" description="Helical" evidence="2">
    <location>
        <begin position="259"/>
        <end position="283"/>
    </location>
</feature>
<proteinExistence type="predicted"/>
<organism evidence="4 5">
    <name type="scientific">Panicum virgatum</name>
    <name type="common">Blackwell switchgrass</name>
    <dbReference type="NCBI Taxonomy" id="38727"/>
    <lineage>
        <taxon>Eukaryota</taxon>
        <taxon>Viridiplantae</taxon>
        <taxon>Streptophyta</taxon>
        <taxon>Embryophyta</taxon>
        <taxon>Tracheophyta</taxon>
        <taxon>Spermatophyta</taxon>
        <taxon>Magnoliopsida</taxon>
        <taxon>Liliopsida</taxon>
        <taxon>Poales</taxon>
        <taxon>Poaceae</taxon>
        <taxon>PACMAD clade</taxon>
        <taxon>Panicoideae</taxon>
        <taxon>Panicodae</taxon>
        <taxon>Paniceae</taxon>
        <taxon>Panicinae</taxon>
        <taxon>Panicum</taxon>
        <taxon>Panicum sect. Hiantes</taxon>
    </lineage>
</organism>
<dbReference type="PANTHER" id="PTHR43592">
    <property type="entry name" value="CAAX AMINO TERMINAL PROTEASE"/>
    <property type="match status" value="1"/>
</dbReference>
<evidence type="ECO:0000259" key="3">
    <source>
        <dbReference type="Pfam" id="PF02517"/>
    </source>
</evidence>
<feature type="domain" description="CAAX prenyl protease 2/Lysostaphin resistance protein A-like" evidence="3">
    <location>
        <begin position="216"/>
        <end position="304"/>
    </location>
</feature>